<evidence type="ECO:0000259" key="5">
    <source>
        <dbReference type="Pfam" id="PF00535"/>
    </source>
</evidence>
<evidence type="ECO:0000313" key="7">
    <source>
        <dbReference type="Proteomes" id="UP001600894"/>
    </source>
</evidence>
<keyword evidence="4" id="KW-0812">Transmembrane</keyword>
<comment type="caution">
    <text evidence="6">The sequence shown here is derived from an EMBL/GenBank/DDBJ whole genome shotgun (WGS) entry which is preliminary data.</text>
</comment>
<keyword evidence="4" id="KW-0472">Membrane</keyword>
<dbReference type="PANTHER" id="PTHR43685:SF5">
    <property type="entry name" value="GLYCOSYLTRANSFERASE EPSE-RELATED"/>
    <property type="match status" value="1"/>
</dbReference>
<reference evidence="6 7" key="1">
    <citation type="submission" date="2024-04" db="EMBL/GenBank/DDBJ databases">
        <title>Defined microbial consortia suppress multidrug-resistant proinflammatory Enterobacteriaceae via ecological control.</title>
        <authorList>
            <person name="Furuichi M."/>
            <person name="Kawaguchi T."/>
            <person name="Pust M."/>
            <person name="Yasuma K."/>
            <person name="Plichta D."/>
            <person name="Hasegawa N."/>
            <person name="Ohya T."/>
            <person name="Bhattarai S."/>
            <person name="Sasajima S."/>
            <person name="Aoto Y."/>
            <person name="Tuganbaev T."/>
            <person name="Yaginuma M."/>
            <person name="Ueda M."/>
            <person name="Okahashi N."/>
            <person name="Amafuji K."/>
            <person name="Kiridooshi Y."/>
            <person name="Sugita K."/>
            <person name="Strazar M."/>
            <person name="Skelly A."/>
            <person name="Suda W."/>
            <person name="Hattori M."/>
            <person name="Nakamoto N."/>
            <person name="Caballero S."/>
            <person name="Norman J."/>
            <person name="Olle B."/>
            <person name="Tanoue T."/>
            <person name="Arita M."/>
            <person name="Bucci V."/>
            <person name="Atarashi K."/>
            <person name="Xavier R."/>
            <person name="Honda K."/>
        </authorList>
    </citation>
    <scope>NUCLEOTIDE SEQUENCE [LARGE SCALE GENOMIC DNA]</scope>
    <source>
        <strain evidence="7">f13</strain>
    </source>
</reference>
<dbReference type="Proteomes" id="UP001600894">
    <property type="component" value="Unassembled WGS sequence"/>
</dbReference>
<keyword evidence="2" id="KW-0328">Glycosyltransferase</keyword>
<feature type="transmembrane region" description="Helical" evidence="4">
    <location>
        <begin position="241"/>
        <end position="260"/>
    </location>
</feature>
<gene>
    <name evidence="6" type="ORF">F130042H8_34390</name>
</gene>
<accession>A0ABQ0B266</accession>
<dbReference type="PANTHER" id="PTHR43685">
    <property type="entry name" value="GLYCOSYLTRANSFERASE"/>
    <property type="match status" value="1"/>
</dbReference>
<dbReference type="InterPro" id="IPR001173">
    <property type="entry name" value="Glyco_trans_2-like"/>
</dbReference>
<protein>
    <submittedName>
        <fullName evidence="6">Glycosyltransferase</fullName>
    </submittedName>
</protein>
<proteinExistence type="inferred from homology"/>
<evidence type="ECO:0000256" key="3">
    <source>
        <dbReference type="ARBA" id="ARBA00022679"/>
    </source>
</evidence>
<evidence type="ECO:0000313" key="6">
    <source>
        <dbReference type="EMBL" id="GAA6270379.1"/>
    </source>
</evidence>
<dbReference type="InterPro" id="IPR050834">
    <property type="entry name" value="Glycosyltransf_2"/>
</dbReference>
<evidence type="ECO:0000256" key="2">
    <source>
        <dbReference type="ARBA" id="ARBA00022676"/>
    </source>
</evidence>
<feature type="domain" description="Glycosyltransferase 2-like" evidence="5">
    <location>
        <begin position="6"/>
        <end position="164"/>
    </location>
</feature>
<sequence>MDRRYSVLMSVYYKDCPIYLQAAIESMLNQTAQPDEIILVCDGPLTDKQNQVIEEYSSNIKVLRLEQNQGLGIALSEGLKICNNEWIARMDSDDISAASRCELQLDYLEQHPEIDVLSGTLAEFEGNVCTEKEALRLITSYKALPESYNELKHYIRGRNPINHPCVMFRKSKVLEAGSYKDCHLFEDYDLWIRMFQRGAVFANIPQVLLYMRINHMYERRGGMSYAKAIVSFFWKMYQRRILDIPQFLVIVVIRVFVSFIPTKVRRYLYEVKLRND</sequence>
<comment type="similarity">
    <text evidence="1">Belongs to the glycosyltransferase 2 family.</text>
</comment>
<dbReference type="InterPro" id="IPR029044">
    <property type="entry name" value="Nucleotide-diphossugar_trans"/>
</dbReference>
<evidence type="ECO:0000256" key="1">
    <source>
        <dbReference type="ARBA" id="ARBA00006739"/>
    </source>
</evidence>
<keyword evidence="7" id="KW-1185">Reference proteome</keyword>
<organism evidence="6 7">
    <name type="scientific">Enterocloster alcoholdehydrogenati</name>
    <dbReference type="NCBI Taxonomy" id="2547410"/>
    <lineage>
        <taxon>Bacteria</taxon>
        <taxon>Bacillati</taxon>
        <taxon>Bacillota</taxon>
        <taxon>Clostridia</taxon>
        <taxon>Lachnospirales</taxon>
        <taxon>Lachnospiraceae</taxon>
        <taxon>Enterocloster</taxon>
    </lineage>
</organism>
<dbReference type="RefSeq" id="WP_390470954.1">
    <property type="nucleotide sequence ID" value="NZ_BAABXL010000001.1"/>
</dbReference>
<dbReference type="Gene3D" id="3.90.550.10">
    <property type="entry name" value="Spore Coat Polysaccharide Biosynthesis Protein SpsA, Chain A"/>
    <property type="match status" value="1"/>
</dbReference>
<dbReference type="EMBL" id="BAABXL010000001">
    <property type="protein sequence ID" value="GAA6270379.1"/>
    <property type="molecule type" value="Genomic_DNA"/>
</dbReference>
<dbReference type="Pfam" id="PF00535">
    <property type="entry name" value="Glycos_transf_2"/>
    <property type="match status" value="1"/>
</dbReference>
<keyword evidence="3" id="KW-0808">Transferase</keyword>
<keyword evidence="4" id="KW-1133">Transmembrane helix</keyword>
<evidence type="ECO:0000256" key="4">
    <source>
        <dbReference type="SAM" id="Phobius"/>
    </source>
</evidence>
<dbReference type="SUPFAM" id="SSF53448">
    <property type="entry name" value="Nucleotide-diphospho-sugar transferases"/>
    <property type="match status" value="1"/>
</dbReference>
<name>A0ABQ0B266_9FIRM</name>